<dbReference type="Pfam" id="PF19311">
    <property type="entry name" value="KELAA"/>
    <property type="match status" value="1"/>
</dbReference>
<comment type="caution">
    <text evidence="4">The sequence shown here is derived from an EMBL/GenBank/DDBJ whole genome shotgun (WGS) entry which is preliminary data.</text>
</comment>
<evidence type="ECO:0000259" key="3">
    <source>
        <dbReference type="Pfam" id="PF19314"/>
    </source>
</evidence>
<proteinExistence type="inferred from homology"/>
<dbReference type="OrthoDB" id="5350595at2759"/>
<feature type="compositionally biased region" description="Basic and acidic residues" evidence="2">
    <location>
        <begin position="500"/>
        <end position="516"/>
    </location>
</feature>
<accession>A0A8S4NRT4</accession>
<name>A0A8S4NRT4_OWEFU</name>
<dbReference type="PANTHER" id="PTHR21705:SF12">
    <property type="entry name" value="FHF COMPLEX SUBUNIT HOOK-INTERACTING PROTEIN C-TERMINAL DOMAIN-CONTAINING PROTEIN"/>
    <property type="match status" value="1"/>
</dbReference>
<comment type="similarity">
    <text evidence="1">Belongs to the FHIP family.</text>
</comment>
<organism evidence="4 5">
    <name type="scientific">Owenia fusiformis</name>
    <name type="common">Polychaete worm</name>
    <dbReference type="NCBI Taxonomy" id="6347"/>
    <lineage>
        <taxon>Eukaryota</taxon>
        <taxon>Metazoa</taxon>
        <taxon>Spiralia</taxon>
        <taxon>Lophotrochozoa</taxon>
        <taxon>Annelida</taxon>
        <taxon>Polychaeta</taxon>
        <taxon>Sedentaria</taxon>
        <taxon>Canalipalpata</taxon>
        <taxon>Sabellida</taxon>
        <taxon>Oweniida</taxon>
        <taxon>Oweniidae</taxon>
        <taxon>Owenia</taxon>
    </lineage>
</organism>
<dbReference type="PANTHER" id="PTHR21705">
    <property type="entry name" value="RAI16 PROTEIN-RELATED"/>
    <property type="match status" value="1"/>
</dbReference>
<gene>
    <name evidence="4" type="ORF">OFUS_LOCUS9467</name>
</gene>
<dbReference type="InterPro" id="IPR045669">
    <property type="entry name" value="FHIP_C"/>
</dbReference>
<feature type="domain" description="FHF complex subunit HOOK-interacting protein C-terminal" evidence="3">
    <location>
        <begin position="699"/>
        <end position="791"/>
    </location>
</feature>
<evidence type="ECO:0000256" key="1">
    <source>
        <dbReference type="ARBA" id="ARBA00024336"/>
    </source>
</evidence>
<dbReference type="Pfam" id="PF10257">
    <property type="entry name" value="RAI16-like"/>
    <property type="match status" value="1"/>
</dbReference>
<dbReference type="SUPFAM" id="SSF48371">
    <property type="entry name" value="ARM repeat"/>
    <property type="match status" value="1"/>
</dbReference>
<sequence length="832" mass="93821">MFSKFTTILHNAVEALGQDQAPMREDFVFHWKAITHHFVNNKDTKVAVEQTNIPSHLRQMLDLLLQEESAIESGISGPCMEYLLQHKILETLYTLGRTDCPPGMKQEVLSFFTQLLSKVRQPLLPHVNVHRAVHRLVKVCGEIRASPSENEEIQFLCTVCAKIKSAPYTVNFFLESLKSQKQDIRTMTEQPQIDFALMESLLALTRSEDSRVAIKACEGLLLCASLPEESSAKAIIENTKFCTEITEKLTRLYSLLPKTLDPGDVESLYEANWGLDVMTDTDEFITFPGKRQLTSFLSWLDYCDQLIMMAHPFVAKQLSVVIHQQFLVKHIEPSVLQTNESGAITSTCLLTRCLRLVSSSSLLTQFALFILGEDRDPEFKDDTTQSHKFRMRLIERCDHLSEELTLVTLKLFETLLLKPDEHIFHNLILRNLLTRNYCIDSKSTGEKTAEEASNQSSVSESANQNTDSQTNQIEADKTNIAEADSVKENSETEDGSESSAVEKDSNTSKQDERTEESTTNEGESAVIEGDNVVAEQSEESDKANEIVGEQQDVENTSENVDTSQISGIIIDGSQDVVPTPDTPGSELDFNSLGFVPTSEESSNKPGVHKVVNCFLSLVPDECKSSYQMSDSGYDTYLRDAHRQYTEMTNQCLGFNWPLDPVSIKTEKTDQFFEGTFLNVILNKLSHIMDQTDKTDQFFEGTFLNVILNKLSHIMDQSYDINLQVTSVVSKLAQLPHPNLHEYLLDPFLNLSPDTRTMYTVFTKVITDLKSRQKSIPDFNRKLLQVRRQLIGLQNNLKSIEGSSTLEGVIVLEEFCKELAAIAFVKHTVHETQ</sequence>
<reference evidence="4" key="1">
    <citation type="submission" date="2022-03" db="EMBL/GenBank/DDBJ databases">
        <authorList>
            <person name="Martin C."/>
        </authorList>
    </citation>
    <scope>NUCLEOTIDE SEQUENCE</scope>
</reference>
<dbReference type="Pfam" id="PF19314">
    <property type="entry name" value="DUF5917"/>
    <property type="match status" value="1"/>
</dbReference>
<dbReference type="AlphaFoldDB" id="A0A8S4NRT4"/>
<dbReference type="InterPro" id="IPR045668">
    <property type="entry name" value="FHIP_KELAA_motif"/>
</dbReference>
<protein>
    <recommendedName>
        <fullName evidence="3">FHF complex subunit HOOK-interacting protein C-terminal domain-containing protein</fullName>
    </recommendedName>
</protein>
<feature type="compositionally biased region" description="Basic and acidic residues" evidence="2">
    <location>
        <begin position="474"/>
        <end position="490"/>
    </location>
</feature>
<dbReference type="Proteomes" id="UP000749559">
    <property type="component" value="Unassembled WGS sequence"/>
</dbReference>
<feature type="compositionally biased region" description="Polar residues" evidence="2">
    <location>
        <begin position="451"/>
        <end position="473"/>
    </location>
</feature>
<evidence type="ECO:0000313" key="4">
    <source>
        <dbReference type="EMBL" id="CAH1783098.1"/>
    </source>
</evidence>
<keyword evidence="5" id="KW-1185">Reference proteome</keyword>
<dbReference type="InterPro" id="IPR019384">
    <property type="entry name" value="FHIP"/>
</dbReference>
<evidence type="ECO:0000256" key="2">
    <source>
        <dbReference type="SAM" id="MobiDB-lite"/>
    </source>
</evidence>
<feature type="region of interest" description="Disordered" evidence="2">
    <location>
        <begin position="448"/>
        <end position="529"/>
    </location>
</feature>
<dbReference type="EMBL" id="CAIIXF020000005">
    <property type="protein sequence ID" value="CAH1783098.1"/>
    <property type="molecule type" value="Genomic_DNA"/>
</dbReference>
<dbReference type="InterPro" id="IPR016024">
    <property type="entry name" value="ARM-type_fold"/>
</dbReference>
<evidence type="ECO:0000313" key="5">
    <source>
        <dbReference type="Proteomes" id="UP000749559"/>
    </source>
</evidence>